<accession>A0A023BMM5</accession>
<name>A0A023BMM5_9FLAO</name>
<dbReference type="STRING" id="1317122.ATO12_10920"/>
<keyword evidence="1" id="KW-0472">Membrane</keyword>
<dbReference type="Proteomes" id="UP000023541">
    <property type="component" value="Unassembled WGS sequence"/>
</dbReference>
<keyword evidence="1" id="KW-0812">Transmembrane</keyword>
<evidence type="ECO:0000313" key="3">
    <source>
        <dbReference type="Proteomes" id="UP000023541"/>
    </source>
</evidence>
<proteinExistence type="predicted"/>
<dbReference type="OrthoDB" id="1274170at2"/>
<feature type="transmembrane region" description="Helical" evidence="1">
    <location>
        <begin position="9"/>
        <end position="28"/>
    </location>
</feature>
<protein>
    <submittedName>
        <fullName evidence="2">Uncharacterized protein</fullName>
    </submittedName>
</protein>
<keyword evidence="3" id="KW-1185">Reference proteome</keyword>
<dbReference type="EMBL" id="AQRA01000022">
    <property type="protein sequence ID" value="EZH71312.1"/>
    <property type="molecule type" value="Genomic_DNA"/>
</dbReference>
<comment type="caution">
    <text evidence="2">The sequence shown here is derived from an EMBL/GenBank/DDBJ whole genome shotgun (WGS) entry which is preliminary data.</text>
</comment>
<gene>
    <name evidence="2" type="ORF">ATO12_10920</name>
</gene>
<dbReference type="eggNOG" id="ENOG50331ZJ">
    <property type="taxonomic scope" value="Bacteria"/>
</dbReference>
<evidence type="ECO:0000313" key="2">
    <source>
        <dbReference type="EMBL" id="EZH71312.1"/>
    </source>
</evidence>
<feature type="transmembrane region" description="Helical" evidence="1">
    <location>
        <begin position="34"/>
        <end position="59"/>
    </location>
</feature>
<keyword evidence="1" id="KW-1133">Transmembrane helix</keyword>
<organism evidence="2 3">
    <name type="scientific">Aquimarina atlantica</name>
    <dbReference type="NCBI Taxonomy" id="1317122"/>
    <lineage>
        <taxon>Bacteria</taxon>
        <taxon>Pseudomonadati</taxon>
        <taxon>Bacteroidota</taxon>
        <taxon>Flavobacteriia</taxon>
        <taxon>Flavobacteriales</taxon>
        <taxon>Flavobacteriaceae</taxon>
        <taxon>Aquimarina</taxon>
    </lineage>
</organism>
<sequence length="64" mass="7689">MKKRHQQKLVVLSIALLFLFNVPLIFMFNHFGSVFGFPILYFFVFLIWAISILISFIILKKFYE</sequence>
<dbReference type="AlphaFoldDB" id="A0A023BMM5"/>
<evidence type="ECO:0000256" key="1">
    <source>
        <dbReference type="SAM" id="Phobius"/>
    </source>
</evidence>
<reference evidence="2 3" key="1">
    <citation type="submission" date="2014-04" db="EMBL/GenBank/DDBJ databases">
        <title>Aquimarina sp. 22II-S11-z7 Genome Sequencing.</title>
        <authorList>
            <person name="Lai Q."/>
        </authorList>
    </citation>
    <scope>NUCLEOTIDE SEQUENCE [LARGE SCALE GENOMIC DNA]</scope>
    <source>
        <strain evidence="2 3">22II-S11-z7</strain>
    </source>
</reference>